<dbReference type="PROSITE" id="PS51450">
    <property type="entry name" value="LRR"/>
    <property type="match status" value="1"/>
</dbReference>
<dbReference type="InterPro" id="IPR000719">
    <property type="entry name" value="Prot_kinase_dom"/>
</dbReference>
<evidence type="ECO:0000256" key="8">
    <source>
        <dbReference type="ARBA" id="ARBA00023180"/>
    </source>
</evidence>
<dbReference type="Pfam" id="PF13855">
    <property type="entry name" value="LRR_8"/>
    <property type="match status" value="1"/>
</dbReference>
<dbReference type="AlphaFoldDB" id="A0A2I4ETH2"/>
<evidence type="ECO:0000259" key="9">
    <source>
        <dbReference type="PROSITE" id="PS50011"/>
    </source>
</evidence>
<dbReference type="PANTHER" id="PTHR27008">
    <property type="entry name" value="OS04G0122200 PROTEIN"/>
    <property type="match status" value="1"/>
</dbReference>
<keyword evidence="7" id="KW-0472">Membrane</keyword>
<keyword evidence="4" id="KW-0812">Transmembrane</keyword>
<dbReference type="PROSITE" id="PS00107">
    <property type="entry name" value="PROTEIN_KINASE_ATP"/>
    <property type="match status" value="1"/>
</dbReference>
<dbReference type="InterPro" id="IPR011009">
    <property type="entry name" value="Kinase-like_dom_sf"/>
</dbReference>
<dbReference type="Gene3D" id="3.80.10.10">
    <property type="entry name" value="Ribonuclease Inhibitor"/>
    <property type="match status" value="1"/>
</dbReference>
<dbReference type="Proteomes" id="UP000235220">
    <property type="component" value="Chromosome 4"/>
</dbReference>
<dbReference type="STRING" id="51240.A0A2I4ETH2"/>
<evidence type="ECO:0000256" key="3">
    <source>
        <dbReference type="ARBA" id="ARBA00022614"/>
    </source>
</evidence>
<evidence type="ECO:0000313" key="11">
    <source>
        <dbReference type="RefSeq" id="XP_018822689.1"/>
    </source>
</evidence>
<feature type="domain" description="Protein kinase" evidence="9">
    <location>
        <begin position="242"/>
        <end position="295"/>
    </location>
</feature>
<comment type="subcellular location">
    <subcellularLocation>
        <location evidence="1">Membrane</location>
        <topology evidence="1">Single-pass membrane protein</topology>
    </subcellularLocation>
</comment>
<dbReference type="GO" id="GO:0005524">
    <property type="term" value="F:ATP binding"/>
    <property type="evidence" value="ECO:0007669"/>
    <property type="project" value="UniProtKB-UniRule"/>
</dbReference>
<dbReference type="RefSeq" id="XP_018822689.1">
    <property type="nucleotide sequence ID" value="XM_018967144.1"/>
</dbReference>
<sequence>MTSLRALYLGFNQLTYVIPLSLWRLTYLLEVDFSSNSLSGSLSSKIEKMNVLRILNLSRNQLSGDIPKTIGSLKDLNNLSLAINRLQGSIPVSFGELVSLEFLDLSDNNLSGKIPKSLEGLHHLKYLNLSFNKLQGEIPTSGPFLNFSDASFMSNNALCGAPRLKVLPWKEGDLCKNKTTWPHMLRYILPTIGFIMLAVTLAFAWKRWKKRNPKSPAEADLYPLVTWRRIFHQQLVQATNGFSSNNLLGKGSFGLVYQGTLSDGMNIAIKIMNLQMEGAFKSFDAKCEVLRNIRH</sequence>
<dbReference type="InterPro" id="IPR001611">
    <property type="entry name" value="Leu-rich_rpt"/>
</dbReference>
<protein>
    <submittedName>
        <fullName evidence="11">Receptor kinase-like protein Xa21</fullName>
    </submittedName>
</protein>
<evidence type="ECO:0000256" key="2">
    <source>
        <dbReference type="ARBA" id="ARBA00009592"/>
    </source>
</evidence>
<dbReference type="InterPro" id="IPR003591">
    <property type="entry name" value="Leu-rich_rpt_typical-subtyp"/>
</dbReference>
<evidence type="ECO:0000256" key="1">
    <source>
        <dbReference type="ARBA" id="ARBA00004167"/>
    </source>
</evidence>
<dbReference type="KEGG" id="jre:108992551"/>
<organism evidence="10 11">
    <name type="scientific">Juglans regia</name>
    <name type="common">English walnut</name>
    <dbReference type="NCBI Taxonomy" id="51240"/>
    <lineage>
        <taxon>Eukaryota</taxon>
        <taxon>Viridiplantae</taxon>
        <taxon>Streptophyta</taxon>
        <taxon>Embryophyta</taxon>
        <taxon>Tracheophyta</taxon>
        <taxon>Spermatophyta</taxon>
        <taxon>Magnoliopsida</taxon>
        <taxon>eudicotyledons</taxon>
        <taxon>Gunneridae</taxon>
        <taxon>Pentapetalae</taxon>
        <taxon>rosids</taxon>
        <taxon>fabids</taxon>
        <taxon>Fagales</taxon>
        <taxon>Juglandaceae</taxon>
        <taxon>Juglans</taxon>
    </lineage>
</organism>
<proteinExistence type="inferred from homology"/>
<accession>A0A2I4ETH2</accession>
<evidence type="ECO:0000256" key="6">
    <source>
        <dbReference type="ARBA" id="ARBA00022989"/>
    </source>
</evidence>
<evidence type="ECO:0000256" key="5">
    <source>
        <dbReference type="ARBA" id="ARBA00022737"/>
    </source>
</evidence>
<dbReference type="SMART" id="SM00369">
    <property type="entry name" value="LRR_TYP"/>
    <property type="match status" value="4"/>
</dbReference>
<dbReference type="FunFam" id="3.80.10.10:FF:000111">
    <property type="entry name" value="LRR receptor-like serine/threonine-protein kinase ERECTA"/>
    <property type="match status" value="1"/>
</dbReference>
<evidence type="ECO:0000256" key="7">
    <source>
        <dbReference type="ARBA" id="ARBA00023136"/>
    </source>
</evidence>
<dbReference type="PRINTS" id="PR00019">
    <property type="entry name" value="LEURICHRPT"/>
</dbReference>
<dbReference type="InterPro" id="IPR032675">
    <property type="entry name" value="LRR_dom_sf"/>
</dbReference>
<dbReference type="Gene3D" id="3.30.200.20">
    <property type="entry name" value="Phosphorylase Kinase, domain 1"/>
    <property type="match status" value="1"/>
</dbReference>
<dbReference type="OrthoDB" id="1710049at2759"/>
<dbReference type="GeneID" id="108992551"/>
<keyword evidence="8" id="KW-0325">Glycoprotein</keyword>
<dbReference type="SUPFAM" id="SSF52058">
    <property type="entry name" value="L domain-like"/>
    <property type="match status" value="1"/>
</dbReference>
<keyword evidence="6" id="KW-1133">Transmembrane helix</keyword>
<dbReference type="GO" id="GO:0016020">
    <property type="term" value="C:membrane"/>
    <property type="evidence" value="ECO:0007669"/>
    <property type="project" value="UniProtKB-SubCell"/>
</dbReference>
<dbReference type="Gramene" id="Jr04_06160_p1">
    <property type="protein sequence ID" value="cds.Jr04_06160_p1"/>
    <property type="gene ID" value="Jr04_06160"/>
</dbReference>
<gene>
    <name evidence="11" type="primary">LOC108992551</name>
</gene>
<dbReference type="InterPro" id="IPR017441">
    <property type="entry name" value="Protein_kinase_ATP_BS"/>
</dbReference>
<dbReference type="Pfam" id="PF00560">
    <property type="entry name" value="LRR_1"/>
    <property type="match status" value="2"/>
</dbReference>
<comment type="similarity">
    <text evidence="2">Belongs to the RLP family.</text>
</comment>
<keyword evidence="5" id="KW-0677">Repeat</keyword>
<dbReference type="InterPro" id="IPR051809">
    <property type="entry name" value="Plant_receptor-like_S/T_kinase"/>
</dbReference>
<name>A0A2I4ETH2_JUGRE</name>
<dbReference type="PANTHER" id="PTHR27008:SF585">
    <property type="entry name" value="PROTEIN KINASE DOMAIN-CONTAINING PROTEIN"/>
    <property type="match status" value="1"/>
</dbReference>
<dbReference type="PROSITE" id="PS50011">
    <property type="entry name" value="PROTEIN_KINASE_DOM"/>
    <property type="match status" value="1"/>
</dbReference>
<evidence type="ECO:0000313" key="10">
    <source>
        <dbReference type="Proteomes" id="UP000235220"/>
    </source>
</evidence>
<dbReference type="GO" id="GO:0004672">
    <property type="term" value="F:protein kinase activity"/>
    <property type="evidence" value="ECO:0007669"/>
    <property type="project" value="InterPro"/>
</dbReference>
<reference evidence="11" key="1">
    <citation type="submission" date="2025-08" db="UniProtKB">
        <authorList>
            <consortium name="RefSeq"/>
        </authorList>
    </citation>
    <scope>IDENTIFICATION</scope>
    <source>
        <tissue evidence="11">Leaves</tissue>
    </source>
</reference>
<evidence type="ECO:0000256" key="4">
    <source>
        <dbReference type="ARBA" id="ARBA00022692"/>
    </source>
</evidence>
<keyword evidence="10" id="KW-1185">Reference proteome</keyword>
<dbReference type="SMART" id="SM00365">
    <property type="entry name" value="LRR_SD22"/>
    <property type="match status" value="3"/>
</dbReference>
<dbReference type="SUPFAM" id="SSF56112">
    <property type="entry name" value="Protein kinase-like (PK-like)"/>
    <property type="match status" value="1"/>
</dbReference>
<keyword evidence="3" id="KW-0433">Leucine-rich repeat</keyword>